<feature type="domain" description="Dynamin N-terminal" evidence="7">
    <location>
        <begin position="54"/>
        <end position="203"/>
    </location>
</feature>
<accession>A0ABW4RH08</accession>
<dbReference type="InterPro" id="IPR027417">
    <property type="entry name" value="P-loop_NTPase"/>
</dbReference>
<evidence type="ECO:0000256" key="4">
    <source>
        <dbReference type="ARBA" id="ARBA00023134"/>
    </source>
</evidence>
<sequence length="606" mass="69954">MNMESLKKIALQSELIHLADTYIPYANGEGSNQKHKDVWESKLHHLEDGEFLIPVLGIQGTGKSSLLNALFMNDIVLPVDADETTCIPVEIRYGRHNDGEVHVHFEGKDTIERFYDKSRMEQFVHQRFNPGNEKQVSHIVVYKDDELLRNQIVFVDLPGVGSMTVRNVELTMNYIKKLSAAIFLLRTVPPITRSERMFLKQAWASLSSAWFIQNRWNDESEQEAADGEEHNMEIIQDIAAQTNIKAPERIRIINIYQGLNAKLQQDTVAYQTSGMQEFRSMLEEITANWKMLLIEQCKEQLRYLLVAIHDKVIQRQQELRLSTAELRDKYAAEEQEFYEATRRNKNRIDGFSRKMDDHRILMSEYAQTISQQQTENLRSEMRRVIGGGVVDGQLLNRAFVEIRDSLMMSVMEDFSLKLDEIQQEIAVLIENLEIQKFDEKFDQSSNFHKSEALKFEKAIPLTTSIGGSLIGLHIGAKVGTLVAGPIGTVIGGVAGASIALLFSFLGIQAKKKVVEFRQKLTLQDLEQPLRDFRHMLQTHLETSCDTLFKRLDQELRQFKKIQDELFRNDRNMHDEVLQKSEAENEQYRKQLEQDLSYIHHLEGQLI</sequence>
<comment type="subcellular location">
    <subcellularLocation>
        <location evidence="1">Membrane</location>
    </subcellularLocation>
</comment>
<dbReference type="InterPro" id="IPR028140">
    <property type="entry name" value="TraM"/>
</dbReference>
<dbReference type="InterPro" id="IPR027094">
    <property type="entry name" value="Mitofusin_fam"/>
</dbReference>
<protein>
    <submittedName>
        <fullName evidence="8">Dynamin family protein</fullName>
    </submittedName>
</protein>
<keyword evidence="2" id="KW-0547">Nucleotide-binding</keyword>
<keyword evidence="9" id="KW-1185">Reference proteome</keyword>
<keyword evidence="5 6" id="KW-0472">Membrane</keyword>
<evidence type="ECO:0000313" key="8">
    <source>
        <dbReference type="EMBL" id="MFD1885044.1"/>
    </source>
</evidence>
<dbReference type="PANTHER" id="PTHR10465:SF0">
    <property type="entry name" value="SARCALUMENIN"/>
    <property type="match status" value="1"/>
</dbReference>
<keyword evidence="6" id="KW-1133">Transmembrane helix</keyword>
<evidence type="ECO:0000256" key="6">
    <source>
        <dbReference type="SAM" id="Phobius"/>
    </source>
</evidence>
<comment type="caution">
    <text evidence="8">The sequence shown here is derived from an EMBL/GenBank/DDBJ whole genome shotgun (WGS) entry which is preliminary data.</text>
</comment>
<reference evidence="9" key="1">
    <citation type="journal article" date="2019" name="Int. J. Syst. Evol. Microbiol.">
        <title>The Global Catalogue of Microorganisms (GCM) 10K type strain sequencing project: providing services to taxonomists for standard genome sequencing and annotation.</title>
        <authorList>
            <consortium name="The Broad Institute Genomics Platform"/>
            <consortium name="The Broad Institute Genome Sequencing Center for Infectious Disease"/>
            <person name="Wu L."/>
            <person name="Ma J."/>
        </authorList>
    </citation>
    <scope>NUCLEOTIDE SEQUENCE [LARGE SCALE GENOMIC DNA]</scope>
    <source>
        <strain evidence="9">CCUG 54950</strain>
    </source>
</reference>
<keyword evidence="6" id="KW-0812">Transmembrane</keyword>
<gene>
    <name evidence="8" type="ORF">ACFSC9_05845</name>
</gene>
<feature type="transmembrane region" description="Helical" evidence="6">
    <location>
        <begin position="482"/>
        <end position="507"/>
    </location>
</feature>
<evidence type="ECO:0000259" key="7">
    <source>
        <dbReference type="Pfam" id="PF00350"/>
    </source>
</evidence>
<evidence type="ECO:0000256" key="3">
    <source>
        <dbReference type="ARBA" id="ARBA00022801"/>
    </source>
</evidence>
<organism evidence="8 9">
    <name type="scientific">Paenibacillus wenxiniae</name>
    <dbReference type="NCBI Taxonomy" id="1636843"/>
    <lineage>
        <taxon>Bacteria</taxon>
        <taxon>Bacillati</taxon>
        <taxon>Bacillota</taxon>
        <taxon>Bacilli</taxon>
        <taxon>Bacillales</taxon>
        <taxon>Paenibacillaceae</taxon>
        <taxon>Paenibacillus</taxon>
    </lineage>
</organism>
<dbReference type="PANTHER" id="PTHR10465">
    <property type="entry name" value="TRANSMEMBRANE GTPASE FZO1"/>
    <property type="match status" value="1"/>
</dbReference>
<dbReference type="Gene3D" id="3.40.50.300">
    <property type="entry name" value="P-loop containing nucleotide triphosphate hydrolases"/>
    <property type="match status" value="1"/>
</dbReference>
<keyword evidence="3" id="KW-0378">Hydrolase</keyword>
<dbReference type="EMBL" id="JBHUEH010000011">
    <property type="protein sequence ID" value="MFD1885044.1"/>
    <property type="molecule type" value="Genomic_DNA"/>
</dbReference>
<evidence type="ECO:0000256" key="2">
    <source>
        <dbReference type="ARBA" id="ARBA00022741"/>
    </source>
</evidence>
<dbReference type="Proteomes" id="UP001597233">
    <property type="component" value="Unassembled WGS sequence"/>
</dbReference>
<evidence type="ECO:0000313" key="9">
    <source>
        <dbReference type="Proteomes" id="UP001597233"/>
    </source>
</evidence>
<name>A0ABW4RH08_9BACL</name>
<dbReference type="RefSeq" id="WP_347325905.1">
    <property type="nucleotide sequence ID" value="NZ_JBCGUH010000008.1"/>
</dbReference>
<dbReference type="SUPFAM" id="SSF52540">
    <property type="entry name" value="P-loop containing nucleoside triphosphate hydrolases"/>
    <property type="match status" value="1"/>
</dbReference>
<keyword evidence="4" id="KW-0342">GTP-binding</keyword>
<dbReference type="Pfam" id="PF00350">
    <property type="entry name" value="Dynamin_N"/>
    <property type="match status" value="1"/>
</dbReference>
<dbReference type="Pfam" id="PF11657">
    <property type="entry name" value="Activator-TraM"/>
    <property type="match status" value="1"/>
</dbReference>
<proteinExistence type="predicted"/>
<evidence type="ECO:0000256" key="1">
    <source>
        <dbReference type="ARBA" id="ARBA00004370"/>
    </source>
</evidence>
<evidence type="ECO:0000256" key="5">
    <source>
        <dbReference type="ARBA" id="ARBA00023136"/>
    </source>
</evidence>
<dbReference type="InterPro" id="IPR045063">
    <property type="entry name" value="Dynamin_N"/>
</dbReference>